<evidence type="ECO:0000313" key="2">
    <source>
        <dbReference type="WBParaSite" id="scf7180000418566.g2581"/>
    </source>
</evidence>
<dbReference type="AlphaFoldDB" id="A0A915NLW1"/>
<dbReference type="SUPFAM" id="SSF49354">
    <property type="entry name" value="PapD-like"/>
    <property type="match status" value="1"/>
</dbReference>
<dbReference type="InterPro" id="IPR019149">
    <property type="entry name" value="ABHD18"/>
</dbReference>
<proteinExistence type="predicted"/>
<organism evidence="1 2">
    <name type="scientific">Meloidogyne floridensis</name>
    <dbReference type="NCBI Taxonomy" id="298350"/>
    <lineage>
        <taxon>Eukaryota</taxon>
        <taxon>Metazoa</taxon>
        <taxon>Ecdysozoa</taxon>
        <taxon>Nematoda</taxon>
        <taxon>Chromadorea</taxon>
        <taxon>Rhabditida</taxon>
        <taxon>Tylenchina</taxon>
        <taxon>Tylenchomorpha</taxon>
        <taxon>Tylenchoidea</taxon>
        <taxon>Meloidogynidae</taxon>
        <taxon>Meloidogyninae</taxon>
        <taxon>Meloidogyne</taxon>
    </lineage>
</organism>
<dbReference type="InterPro" id="IPR008962">
    <property type="entry name" value="PapD-like_sf"/>
</dbReference>
<sequence length="501" mass="56029">MSASLSLPSNRSQLDILFRQTLIFSKMFKKSWASSPEILKILYQHSCDYAFNGRALELVERNLPKMFIENDQVRNGIQIQEGWFVSPMNDISSRFFESGQNVSRAFWRGYFPGPNRKRNGLIIHLAPTGDDTYWRRYNGFVKPLLALGVSSILLQNPFYGERKPSNQFRSSLLNVSDLFVMGGSLILECCFLTRWAREQGFSPIGISGVSMGGHMASLAVTNIRDKPISLIPLLSWTSASPVFTQGALAEAIGWKELSDELETNKELEKVLCDCGWLTMMEDQTHPAYKLFPKSRAHRLMWLLMDAFTNLANYPAPINTDSIRVVVAEDDAYVPRSSYIPDISDLWPGVSVSCIPGTGHVGAYLGSHKLFQEKILEAIGYSVPARETTTLMDIPLSHQISFALARLRVRNAMERTPGIEITSNNSQCYRAGPAHGIARANTTTLIEVQRLPGHIFTDKIVVELVKTELDGTSSQLDPRTIIPTKERGEFNVQVNVSAVEST</sequence>
<dbReference type="Proteomes" id="UP000887560">
    <property type="component" value="Unplaced"/>
</dbReference>
<keyword evidence="1" id="KW-1185">Reference proteome</keyword>
<reference evidence="2" key="1">
    <citation type="submission" date="2022-11" db="UniProtKB">
        <authorList>
            <consortium name="WormBaseParasite"/>
        </authorList>
    </citation>
    <scope>IDENTIFICATION</scope>
</reference>
<dbReference type="InterPro" id="IPR029058">
    <property type="entry name" value="AB_hydrolase_fold"/>
</dbReference>
<dbReference type="PANTHER" id="PTHR13617:SF14">
    <property type="entry name" value="PROTEIN ABHD18"/>
    <property type="match status" value="1"/>
</dbReference>
<dbReference type="Gene3D" id="3.40.50.1820">
    <property type="entry name" value="alpha/beta hydrolase"/>
    <property type="match status" value="1"/>
</dbReference>
<dbReference type="Pfam" id="PF09752">
    <property type="entry name" value="ABHD18"/>
    <property type="match status" value="1"/>
</dbReference>
<dbReference type="WBParaSite" id="scf7180000418566.g2581">
    <property type="protein sequence ID" value="scf7180000418566.g2581"/>
    <property type="gene ID" value="scf7180000418566.g2581"/>
</dbReference>
<dbReference type="SUPFAM" id="SSF53474">
    <property type="entry name" value="alpha/beta-Hydrolases"/>
    <property type="match status" value="1"/>
</dbReference>
<evidence type="ECO:0000313" key="1">
    <source>
        <dbReference type="Proteomes" id="UP000887560"/>
    </source>
</evidence>
<dbReference type="PANTHER" id="PTHR13617">
    <property type="entry name" value="PROTEIN ABHD18"/>
    <property type="match status" value="1"/>
</dbReference>
<protein>
    <submittedName>
        <fullName evidence="2">Uncharacterized protein</fullName>
    </submittedName>
</protein>
<name>A0A915NLW1_9BILA</name>
<accession>A0A915NLW1</accession>